<name>A0ABR1KF70_9PEZI</name>
<organism evidence="1 2">
    <name type="scientific">Phyllosticta citriasiana</name>
    <dbReference type="NCBI Taxonomy" id="595635"/>
    <lineage>
        <taxon>Eukaryota</taxon>
        <taxon>Fungi</taxon>
        <taxon>Dikarya</taxon>
        <taxon>Ascomycota</taxon>
        <taxon>Pezizomycotina</taxon>
        <taxon>Dothideomycetes</taxon>
        <taxon>Dothideomycetes incertae sedis</taxon>
        <taxon>Botryosphaeriales</taxon>
        <taxon>Phyllostictaceae</taxon>
        <taxon>Phyllosticta</taxon>
    </lineage>
</organism>
<protein>
    <submittedName>
        <fullName evidence="1">Uncharacterized protein</fullName>
    </submittedName>
</protein>
<dbReference type="EMBL" id="JBBPHU010000010">
    <property type="protein sequence ID" value="KAK7512703.1"/>
    <property type="molecule type" value="Genomic_DNA"/>
</dbReference>
<sequence>MEPTNTGQISNSQVESFIPFLSHVAPTFKAVRNTLLRRSPTFAALKYVEGMGIVKQVVARLHSRKRDRLKAASVRKDCAHLEEAHPVPVPHIRGAEAYIGEVQDGERHLWREEVESENEDKWADDVVSLPDAWDTHHAHEHPVPFVGCPCNWNVTAGWYGLYRDIGEHVNAHHPGHPEEGQRPSSMYQPTFTKERCDYMRLFPRLNHGWNHVPDLSVQEVSRRLYDLDIGPAFYHETILSCLSVVSRSFLESSSLLRMAMPVTVECGLDRPFSMVALNTAIILQSTEGRVKIVPSVFRLMGSWDAGIPYTRNVDDGWQKNKVFHGWTYGENHPPYQNHNSFEDMVRRVRQKFLNIPCLSIRDAVMIGIRKHGSSGWSPRRYADVSKVCWNSSPSSSAYEPLQKRREMETNHSELFSSVSALVDRLFDVAADFRPLFANLSSLRPFQTIRINQFELELPPILPPQRRDTVDGQPRCRLFDDCNVPRLPGSRYCTYHGKRESRCDSNGITYLVKNVQYCSDEEEGKDVKSDSDVVM</sequence>
<dbReference type="Proteomes" id="UP001363622">
    <property type="component" value="Unassembled WGS sequence"/>
</dbReference>
<proteinExistence type="predicted"/>
<accession>A0ABR1KF70</accession>
<comment type="caution">
    <text evidence="1">The sequence shown here is derived from an EMBL/GenBank/DDBJ whole genome shotgun (WGS) entry which is preliminary data.</text>
</comment>
<keyword evidence="2" id="KW-1185">Reference proteome</keyword>
<reference evidence="1 2" key="1">
    <citation type="submission" date="2024-04" db="EMBL/GenBank/DDBJ databases">
        <title>Phyllosticta paracitricarpa is synonymous to the EU quarantine fungus P. citricarpa based on phylogenomic analyses.</title>
        <authorList>
            <consortium name="Lawrence Berkeley National Laboratory"/>
            <person name="Van Ingen-Buijs V.A."/>
            <person name="Van Westerhoven A.C."/>
            <person name="Haridas S."/>
            <person name="Skiadas P."/>
            <person name="Martin F."/>
            <person name="Groenewald J.Z."/>
            <person name="Crous P.W."/>
            <person name="Seidl M.F."/>
        </authorList>
    </citation>
    <scope>NUCLEOTIDE SEQUENCE [LARGE SCALE GENOMIC DNA]</scope>
    <source>
        <strain evidence="1 2">CBS 123371</strain>
    </source>
</reference>
<gene>
    <name evidence="1" type="ORF">IWZ03DRAFT_416904</name>
</gene>
<evidence type="ECO:0000313" key="1">
    <source>
        <dbReference type="EMBL" id="KAK7512703.1"/>
    </source>
</evidence>
<evidence type="ECO:0000313" key="2">
    <source>
        <dbReference type="Proteomes" id="UP001363622"/>
    </source>
</evidence>